<keyword evidence="4 6" id="KW-0472">Membrane</keyword>
<evidence type="ECO:0000313" key="8">
    <source>
        <dbReference type="EMBL" id="KAK3729039.1"/>
    </source>
</evidence>
<proteinExistence type="predicted"/>
<feature type="transmembrane region" description="Helical" evidence="6">
    <location>
        <begin position="51"/>
        <end position="74"/>
    </location>
</feature>
<evidence type="ECO:0000256" key="4">
    <source>
        <dbReference type="ARBA" id="ARBA00023136"/>
    </source>
</evidence>
<dbReference type="InterPro" id="IPR005828">
    <property type="entry name" value="MFS_sugar_transport-like"/>
</dbReference>
<keyword evidence="3 6" id="KW-1133">Transmembrane helix</keyword>
<gene>
    <name evidence="8" type="ORF">RRG08_005412</name>
</gene>
<accession>A0AAE1CQU3</accession>
<feature type="region of interest" description="Disordered" evidence="5">
    <location>
        <begin position="580"/>
        <end position="602"/>
    </location>
</feature>
<feature type="region of interest" description="Disordered" evidence="5">
    <location>
        <begin position="1"/>
        <end position="21"/>
    </location>
</feature>
<feature type="domain" description="Major facilitator superfamily (MFS) profile" evidence="7">
    <location>
        <begin position="102"/>
        <end position="559"/>
    </location>
</feature>
<dbReference type="PANTHER" id="PTHR24064">
    <property type="entry name" value="SOLUTE CARRIER FAMILY 22 MEMBER"/>
    <property type="match status" value="1"/>
</dbReference>
<name>A0AAE1CQU3_9GAST</name>
<evidence type="ECO:0000256" key="3">
    <source>
        <dbReference type="ARBA" id="ARBA00022989"/>
    </source>
</evidence>
<feature type="transmembrane region" description="Helical" evidence="6">
    <location>
        <begin position="239"/>
        <end position="260"/>
    </location>
</feature>
<organism evidence="8 9">
    <name type="scientific">Elysia crispata</name>
    <name type="common">lettuce slug</name>
    <dbReference type="NCBI Taxonomy" id="231223"/>
    <lineage>
        <taxon>Eukaryota</taxon>
        <taxon>Metazoa</taxon>
        <taxon>Spiralia</taxon>
        <taxon>Lophotrochozoa</taxon>
        <taxon>Mollusca</taxon>
        <taxon>Gastropoda</taxon>
        <taxon>Heterobranchia</taxon>
        <taxon>Euthyneura</taxon>
        <taxon>Panpulmonata</taxon>
        <taxon>Sacoglossa</taxon>
        <taxon>Placobranchoidea</taxon>
        <taxon>Plakobranchidae</taxon>
        <taxon>Elysia</taxon>
    </lineage>
</organism>
<dbReference type="InterPro" id="IPR036259">
    <property type="entry name" value="MFS_trans_sf"/>
</dbReference>
<keyword evidence="9" id="KW-1185">Reference proteome</keyword>
<feature type="transmembrane region" description="Helical" evidence="6">
    <location>
        <begin position="272"/>
        <end position="291"/>
    </location>
</feature>
<evidence type="ECO:0000259" key="7">
    <source>
        <dbReference type="PROSITE" id="PS50850"/>
    </source>
</evidence>
<dbReference type="SUPFAM" id="SSF103473">
    <property type="entry name" value="MFS general substrate transporter"/>
    <property type="match status" value="1"/>
</dbReference>
<feature type="transmembrane region" description="Helical" evidence="6">
    <location>
        <begin position="440"/>
        <end position="462"/>
    </location>
</feature>
<feature type="transmembrane region" description="Helical" evidence="6">
    <location>
        <begin position="381"/>
        <end position="400"/>
    </location>
</feature>
<comment type="subcellular location">
    <subcellularLocation>
        <location evidence="1">Membrane</location>
        <topology evidence="1">Multi-pass membrane protein</topology>
    </subcellularLocation>
</comment>
<evidence type="ECO:0000256" key="5">
    <source>
        <dbReference type="SAM" id="MobiDB-lite"/>
    </source>
</evidence>
<feature type="transmembrane region" description="Helical" evidence="6">
    <location>
        <begin position="412"/>
        <end position="433"/>
    </location>
</feature>
<dbReference type="GO" id="GO:0016020">
    <property type="term" value="C:membrane"/>
    <property type="evidence" value="ECO:0007669"/>
    <property type="project" value="UniProtKB-SubCell"/>
</dbReference>
<protein>
    <recommendedName>
        <fullName evidence="7">Major facilitator superfamily (MFS) profile domain-containing protein</fullName>
    </recommendedName>
</protein>
<dbReference type="Pfam" id="PF00083">
    <property type="entry name" value="Sugar_tr"/>
    <property type="match status" value="1"/>
</dbReference>
<evidence type="ECO:0000256" key="6">
    <source>
        <dbReference type="SAM" id="Phobius"/>
    </source>
</evidence>
<dbReference type="GO" id="GO:0022857">
    <property type="term" value="F:transmembrane transporter activity"/>
    <property type="evidence" value="ECO:0007669"/>
    <property type="project" value="InterPro"/>
</dbReference>
<feature type="compositionally biased region" description="Basic and acidic residues" evidence="5">
    <location>
        <begin position="1"/>
        <end position="15"/>
    </location>
</feature>
<dbReference type="Proteomes" id="UP001283361">
    <property type="component" value="Unassembled WGS sequence"/>
</dbReference>
<feature type="transmembrane region" description="Helical" evidence="6">
    <location>
        <begin position="206"/>
        <end position="227"/>
    </location>
</feature>
<sequence>MTSRSDQRTLNHADDNWLPPDEGLQLTTENCTTIDMDDVWHYLGRYGRYQIVSILLMALSLWPQSTAVLSGVFVGMSVEHRCHSDVASKLQMSDFPNGSQVVQTDCSLQVVVNSSSSHIVYEEECLKFEYDSEILTSFLAEWDLVCGSETLGQLPQMLSMLGMMVGAITLPPIGDRFGRKTLALSSQICHLFVSLGLAYAPAFELFLILKFLSGAFNQGFMVTQFIMFMELLPTEDRTFLSLLATGLWVMSVLSLVPVAYTFMGYSWRTLQLAYGLISLCCIVLVFLDESLRWLLTNRRVKQAEYVMKKACRLNGKSYEDLLRTVLREDLISLNGQSHRSPERVSQAGNDEVKQLQSEVAVMTSKTKLSLKDVLRSSTMRNISLIVCYSWMVSSLTYYGITLLSTSLAGDPYINFLIGAVLELPSTICMFLLLTRFGRKIVIIGFTAAAGLSLLAAVLLVIFSDNTYSLSLVQTGLTLFGKFCISAAFNTLWLYTPELYPTNLRNVGTGMSSMSARLAASASPFFSILARKAIWAPGALFSAACFVGVFLLSFLPETKFRELPSTIEEVESWYRADRQTRSVGSRQPAPASSIDKLSNNKVL</sequence>
<dbReference type="EMBL" id="JAWDGP010007160">
    <property type="protein sequence ID" value="KAK3729039.1"/>
    <property type="molecule type" value="Genomic_DNA"/>
</dbReference>
<dbReference type="AlphaFoldDB" id="A0AAE1CQU3"/>
<evidence type="ECO:0000256" key="2">
    <source>
        <dbReference type="ARBA" id="ARBA00022692"/>
    </source>
</evidence>
<dbReference type="InterPro" id="IPR020846">
    <property type="entry name" value="MFS_dom"/>
</dbReference>
<evidence type="ECO:0000313" key="9">
    <source>
        <dbReference type="Proteomes" id="UP001283361"/>
    </source>
</evidence>
<keyword evidence="2 6" id="KW-0812">Transmembrane</keyword>
<reference evidence="8" key="1">
    <citation type="journal article" date="2023" name="G3 (Bethesda)">
        <title>A reference genome for the long-term kleptoplast-retaining sea slug Elysia crispata morphotype clarki.</title>
        <authorList>
            <person name="Eastman K.E."/>
            <person name="Pendleton A.L."/>
            <person name="Shaikh M.A."/>
            <person name="Suttiyut T."/>
            <person name="Ogas R."/>
            <person name="Tomko P."/>
            <person name="Gavelis G."/>
            <person name="Widhalm J.R."/>
            <person name="Wisecaver J.H."/>
        </authorList>
    </citation>
    <scope>NUCLEOTIDE SEQUENCE</scope>
    <source>
        <strain evidence="8">ECLA1</strain>
    </source>
</reference>
<dbReference type="Gene3D" id="1.20.1250.20">
    <property type="entry name" value="MFS general substrate transporter like domains"/>
    <property type="match status" value="1"/>
</dbReference>
<dbReference type="PROSITE" id="PS50850">
    <property type="entry name" value="MFS"/>
    <property type="match status" value="1"/>
</dbReference>
<feature type="transmembrane region" description="Helical" evidence="6">
    <location>
        <begin position="533"/>
        <end position="554"/>
    </location>
</feature>
<evidence type="ECO:0000256" key="1">
    <source>
        <dbReference type="ARBA" id="ARBA00004141"/>
    </source>
</evidence>
<comment type="caution">
    <text evidence="8">The sequence shown here is derived from an EMBL/GenBank/DDBJ whole genome shotgun (WGS) entry which is preliminary data.</text>
</comment>